<dbReference type="GO" id="GO:0005506">
    <property type="term" value="F:iron ion binding"/>
    <property type="evidence" value="ECO:0007669"/>
    <property type="project" value="InterPro"/>
</dbReference>
<organism evidence="1 2">
    <name type="scientific">Mycena albidolilacea</name>
    <dbReference type="NCBI Taxonomy" id="1033008"/>
    <lineage>
        <taxon>Eukaryota</taxon>
        <taxon>Fungi</taxon>
        <taxon>Dikarya</taxon>
        <taxon>Basidiomycota</taxon>
        <taxon>Agaricomycotina</taxon>
        <taxon>Agaricomycetes</taxon>
        <taxon>Agaricomycetidae</taxon>
        <taxon>Agaricales</taxon>
        <taxon>Marasmiineae</taxon>
        <taxon>Mycenaceae</taxon>
        <taxon>Mycena</taxon>
    </lineage>
</organism>
<proteinExistence type="predicted"/>
<dbReference type="Proteomes" id="UP001218218">
    <property type="component" value="Unassembled WGS sequence"/>
</dbReference>
<dbReference type="GO" id="GO:0004497">
    <property type="term" value="F:monooxygenase activity"/>
    <property type="evidence" value="ECO:0007669"/>
    <property type="project" value="InterPro"/>
</dbReference>
<sequence>MSDEDWDAIKLVWEWPFLFKGVPSDRPLSDGRPVHRPVQSSVMREPPPPYRRRTVHWTAVFGTVRRPGRTVTIPTSGNGVATEFSVFETSRRMKMLGSCQISSGMTCPPPPSQISTLFHTHFIGWIVDGYATYLFIYRVVLYPLFFSPLRNVPGASLSNVNPLLELAITSQSYKRRVVSPTADGPVSKFLRDVLGLVAGHGLLTTTGEDHKQLRKAMTPAFSVSNLMAQTDMYYQPGLLEIMKAEIKKEAIPEAGTVFPMYEWMGKVALDIWDTAFGYKTDCLHNPHNELVVAFEQLLQLQSGPNLAKLFAILSIPGTSSLSRSQWMYRNRWLIGKLPIIHAFEKLRDAALQDRRPVDDTTTKKDIMSLLVRARKADLDADPTAEAMSDTAMVDQDISDEVVQYLHVFMVSDLHVTSAS</sequence>
<dbReference type="InterPro" id="IPR036396">
    <property type="entry name" value="Cyt_P450_sf"/>
</dbReference>
<reference evidence="1" key="1">
    <citation type="submission" date="2023-03" db="EMBL/GenBank/DDBJ databases">
        <title>Massive genome expansion in bonnet fungi (Mycena s.s.) driven by repeated elements and novel gene families across ecological guilds.</title>
        <authorList>
            <consortium name="Lawrence Berkeley National Laboratory"/>
            <person name="Harder C.B."/>
            <person name="Miyauchi S."/>
            <person name="Viragh M."/>
            <person name="Kuo A."/>
            <person name="Thoen E."/>
            <person name="Andreopoulos B."/>
            <person name="Lu D."/>
            <person name="Skrede I."/>
            <person name="Drula E."/>
            <person name="Henrissat B."/>
            <person name="Morin E."/>
            <person name="Kohler A."/>
            <person name="Barry K."/>
            <person name="LaButti K."/>
            <person name="Morin E."/>
            <person name="Salamov A."/>
            <person name="Lipzen A."/>
            <person name="Mereny Z."/>
            <person name="Hegedus B."/>
            <person name="Baldrian P."/>
            <person name="Stursova M."/>
            <person name="Weitz H."/>
            <person name="Taylor A."/>
            <person name="Grigoriev I.V."/>
            <person name="Nagy L.G."/>
            <person name="Martin F."/>
            <person name="Kauserud H."/>
        </authorList>
    </citation>
    <scope>NUCLEOTIDE SEQUENCE</scope>
    <source>
        <strain evidence="1">CBHHK002</strain>
    </source>
</reference>
<dbReference type="GO" id="GO:0020037">
    <property type="term" value="F:heme binding"/>
    <property type="evidence" value="ECO:0007669"/>
    <property type="project" value="InterPro"/>
</dbReference>
<dbReference type="Gene3D" id="1.10.630.10">
    <property type="entry name" value="Cytochrome P450"/>
    <property type="match status" value="1"/>
</dbReference>
<evidence type="ECO:0008006" key="3">
    <source>
        <dbReference type="Google" id="ProtNLM"/>
    </source>
</evidence>
<name>A0AAD6ZB43_9AGAR</name>
<evidence type="ECO:0000313" key="1">
    <source>
        <dbReference type="EMBL" id="KAJ7314919.1"/>
    </source>
</evidence>
<keyword evidence="2" id="KW-1185">Reference proteome</keyword>
<dbReference type="EMBL" id="JARIHO010000064">
    <property type="protein sequence ID" value="KAJ7314919.1"/>
    <property type="molecule type" value="Genomic_DNA"/>
</dbReference>
<protein>
    <recommendedName>
        <fullName evidence="3">Cytochrome P450</fullName>
    </recommendedName>
</protein>
<dbReference type="AlphaFoldDB" id="A0AAD6ZB43"/>
<evidence type="ECO:0000313" key="2">
    <source>
        <dbReference type="Proteomes" id="UP001218218"/>
    </source>
</evidence>
<gene>
    <name evidence="1" type="ORF">DFH08DRAFT_820892</name>
</gene>
<dbReference type="SUPFAM" id="SSF48264">
    <property type="entry name" value="Cytochrome P450"/>
    <property type="match status" value="1"/>
</dbReference>
<comment type="caution">
    <text evidence="1">The sequence shown here is derived from an EMBL/GenBank/DDBJ whole genome shotgun (WGS) entry which is preliminary data.</text>
</comment>
<dbReference type="GO" id="GO:0016705">
    <property type="term" value="F:oxidoreductase activity, acting on paired donors, with incorporation or reduction of molecular oxygen"/>
    <property type="evidence" value="ECO:0007669"/>
    <property type="project" value="InterPro"/>
</dbReference>
<accession>A0AAD6ZB43</accession>